<reference evidence="11" key="1">
    <citation type="submission" date="2022-10" db="EMBL/GenBank/DDBJ databases">
        <authorList>
            <person name="Wei X."/>
        </authorList>
    </citation>
    <scope>NUCLEOTIDE SEQUENCE</scope>
    <source>
        <strain evidence="11">SD2</strain>
    </source>
</reference>
<dbReference type="PANTHER" id="PTHR33695:SF1">
    <property type="entry name" value="LIPOPROTEIN SIGNAL PEPTIDASE"/>
    <property type="match status" value="1"/>
</dbReference>
<keyword evidence="8 10" id="KW-0472">Membrane</keyword>
<gene>
    <name evidence="11" type="ORF">OIE46_03000</name>
</gene>
<dbReference type="InterPro" id="IPR001872">
    <property type="entry name" value="Peptidase_A8"/>
</dbReference>
<dbReference type="GO" id="GO:0016020">
    <property type="term" value="C:membrane"/>
    <property type="evidence" value="ECO:0007669"/>
    <property type="project" value="InterPro"/>
</dbReference>
<reference evidence="11" key="2">
    <citation type="submission" date="2022-11" db="EMBL/GenBank/DDBJ databases">
        <title>complete genomes of mycoplasma synoviae ZX313 strain and SD2 strain.</title>
        <authorList>
            <person name="Zhong Q."/>
        </authorList>
    </citation>
    <scope>NUCLEOTIDE SEQUENCE</scope>
    <source>
        <strain evidence="11">SD2</strain>
    </source>
</reference>
<evidence type="ECO:0000256" key="8">
    <source>
        <dbReference type="ARBA" id="ARBA00023136"/>
    </source>
</evidence>
<feature type="transmembrane region" description="Helical" evidence="10">
    <location>
        <begin position="113"/>
        <end position="133"/>
    </location>
</feature>
<feature type="transmembrane region" description="Helical" evidence="10">
    <location>
        <begin position="188"/>
        <end position="210"/>
    </location>
</feature>
<dbReference type="PANTHER" id="PTHR33695">
    <property type="entry name" value="LIPOPROTEIN SIGNAL PEPTIDASE"/>
    <property type="match status" value="1"/>
</dbReference>
<keyword evidence="4 10" id="KW-0812">Transmembrane</keyword>
<dbReference type="Proteomes" id="UP001164481">
    <property type="component" value="Chromosome"/>
</dbReference>
<evidence type="ECO:0000256" key="6">
    <source>
        <dbReference type="ARBA" id="ARBA00022801"/>
    </source>
</evidence>
<dbReference type="Pfam" id="PF01252">
    <property type="entry name" value="Peptidase_A8"/>
    <property type="match status" value="1"/>
</dbReference>
<dbReference type="RefSeq" id="WP_109537247.1">
    <property type="nucleotide sequence ID" value="NZ_CP012624.1"/>
</dbReference>
<keyword evidence="6" id="KW-0378">Hydrolase</keyword>
<name>A0AAN1B350_MYCSY</name>
<protein>
    <submittedName>
        <fullName evidence="11">Signal peptidase II</fullName>
    </submittedName>
</protein>
<accession>A0AAN1B350</accession>
<feature type="transmembrane region" description="Helical" evidence="10">
    <location>
        <begin position="140"/>
        <end position="162"/>
    </location>
</feature>
<evidence type="ECO:0000256" key="10">
    <source>
        <dbReference type="SAM" id="Phobius"/>
    </source>
</evidence>
<dbReference type="GO" id="GO:0004190">
    <property type="term" value="F:aspartic-type endopeptidase activity"/>
    <property type="evidence" value="ECO:0007669"/>
    <property type="project" value="UniProtKB-KW"/>
</dbReference>
<comment type="similarity">
    <text evidence="1 9">Belongs to the peptidase A8 family.</text>
</comment>
<feature type="transmembrane region" description="Helical" evidence="10">
    <location>
        <begin position="24"/>
        <end position="44"/>
    </location>
</feature>
<keyword evidence="5" id="KW-0064">Aspartyl protease</keyword>
<evidence type="ECO:0000313" key="11">
    <source>
        <dbReference type="EMBL" id="UZW64321.1"/>
    </source>
</evidence>
<evidence type="ECO:0000256" key="3">
    <source>
        <dbReference type="ARBA" id="ARBA00022670"/>
    </source>
</evidence>
<keyword evidence="3" id="KW-0645">Protease</keyword>
<dbReference type="GO" id="GO:0006508">
    <property type="term" value="P:proteolysis"/>
    <property type="evidence" value="ECO:0007669"/>
    <property type="project" value="UniProtKB-KW"/>
</dbReference>
<evidence type="ECO:0000256" key="7">
    <source>
        <dbReference type="ARBA" id="ARBA00022989"/>
    </source>
</evidence>
<dbReference type="EMBL" id="CP107525">
    <property type="protein sequence ID" value="UZW64321.1"/>
    <property type="molecule type" value="Genomic_DNA"/>
</dbReference>
<evidence type="ECO:0000256" key="2">
    <source>
        <dbReference type="ARBA" id="ARBA00022475"/>
    </source>
</evidence>
<evidence type="ECO:0000256" key="1">
    <source>
        <dbReference type="ARBA" id="ARBA00006139"/>
    </source>
</evidence>
<evidence type="ECO:0000313" key="12">
    <source>
        <dbReference type="Proteomes" id="UP001164481"/>
    </source>
</evidence>
<sequence>MLNSIEVYKQKINTYFKKYKKQILLNYLVFFIVLIVFTSIDQIIKTFVFKHGNALEIIKEGQHAGKILSPDGYSYINPESIWPINQIDWNDYGIIGIRSIWHRGVTFLSTRNIALIQTLSMFIFVLLVLFPLFNTKNGIFNSFFIGLIAAGDLGNMLDRFIFDGHVKDMFYTPFLENWLDRQLGTFNFADACVFVGMILIFLSTFIFFIVELVSKNKKKKTGKIIDDDTSDDIPTIINL</sequence>
<dbReference type="PRINTS" id="PR00781">
    <property type="entry name" value="LIPOSIGPTASE"/>
</dbReference>
<proteinExistence type="inferred from homology"/>
<evidence type="ECO:0000256" key="9">
    <source>
        <dbReference type="RuleBase" id="RU004181"/>
    </source>
</evidence>
<evidence type="ECO:0000256" key="5">
    <source>
        <dbReference type="ARBA" id="ARBA00022750"/>
    </source>
</evidence>
<evidence type="ECO:0000256" key="4">
    <source>
        <dbReference type="ARBA" id="ARBA00022692"/>
    </source>
</evidence>
<dbReference type="AlphaFoldDB" id="A0AAN1B350"/>
<keyword evidence="2" id="KW-1003">Cell membrane</keyword>
<keyword evidence="7 10" id="KW-1133">Transmembrane helix</keyword>
<organism evidence="11 12">
    <name type="scientific">Mycoplasmopsis synoviae</name>
    <name type="common">Mycoplasma synoviae</name>
    <dbReference type="NCBI Taxonomy" id="2109"/>
    <lineage>
        <taxon>Bacteria</taxon>
        <taxon>Bacillati</taxon>
        <taxon>Mycoplasmatota</taxon>
        <taxon>Mycoplasmoidales</taxon>
        <taxon>Metamycoplasmataceae</taxon>
        <taxon>Mycoplasmopsis</taxon>
    </lineage>
</organism>